<keyword evidence="2" id="KW-1185">Reference proteome</keyword>
<dbReference type="KEGG" id="carl:PXC00_02635"/>
<protein>
    <submittedName>
        <fullName evidence="1">Uncharacterized protein</fullName>
    </submittedName>
</protein>
<reference evidence="2" key="2">
    <citation type="submission" date="2024-06" db="EMBL/GenBank/DDBJ databases">
        <title>Caproicibacterium argilliputei sp. nov, a novel caproic acid producing anaerobic bacterium isolated from pit mud.</title>
        <authorList>
            <person name="Zeng C."/>
        </authorList>
    </citation>
    <scope>NUCLEOTIDE SEQUENCE [LARGE SCALE GENOMIC DNA]</scope>
    <source>
        <strain evidence="2">ZCY20-5</strain>
    </source>
</reference>
<organism evidence="1 2">
    <name type="scientific">Caproicibacterium argilliputei</name>
    <dbReference type="NCBI Taxonomy" id="3030016"/>
    <lineage>
        <taxon>Bacteria</taxon>
        <taxon>Bacillati</taxon>
        <taxon>Bacillota</taxon>
        <taxon>Clostridia</taxon>
        <taxon>Eubacteriales</taxon>
        <taxon>Oscillospiraceae</taxon>
        <taxon>Caproicibacterium</taxon>
    </lineage>
</organism>
<evidence type="ECO:0000313" key="2">
    <source>
        <dbReference type="Proteomes" id="UP001300604"/>
    </source>
</evidence>
<dbReference type="RefSeq" id="WP_275845695.1">
    <property type="nucleotide sequence ID" value="NZ_CP135996.1"/>
</dbReference>
<proteinExistence type="predicted"/>
<dbReference type="EMBL" id="CP135996">
    <property type="protein sequence ID" value="WOC32790.1"/>
    <property type="molecule type" value="Genomic_DNA"/>
</dbReference>
<reference evidence="1 2" key="1">
    <citation type="submission" date="2024-06" db="EMBL/GenBank/DDBJ databases">
        <title>Caproicibacterium argilliputei sp. nov, a novel caproic acid producing anaerobic bacterium isolated from pit mud.</title>
        <authorList>
            <person name="Xia S."/>
        </authorList>
    </citation>
    <scope>NUCLEOTIDE SEQUENCE [LARGE SCALE GENOMIC DNA]</scope>
    <source>
        <strain evidence="1 2">ZCY20-5</strain>
    </source>
</reference>
<dbReference type="AlphaFoldDB" id="A0AA97H2L2"/>
<evidence type="ECO:0000313" key="1">
    <source>
        <dbReference type="EMBL" id="WOC32790.1"/>
    </source>
</evidence>
<reference evidence="2" key="3">
    <citation type="submission" date="2024-06" db="EMBL/GenBank/DDBJ databases">
        <authorList>
            <person name="Zeng C."/>
        </authorList>
    </citation>
    <scope>NUCLEOTIDE SEQUENCE [LARGE SCALE GENOMIC DNA]</scope>
    <source>
        <strain evidence="2">ZCY20-5</strain>
    </source>
</reference>
<gene>
    <name evidence="1" type="ORF">PXC00_02635</name>
</gene>
<sequence length="150" mass="15337">MSLTAAIVVVASAVCLVAVCWLVHTLGKNETTVLKGLTAAGTAAEAADKLTDALKEVLPDNKGVLLLDKIVDYAKIGVQAAEQLAKSGQIDAKARKETATNYLLAVLKAAGVEVTPEIQTAIDGAVECAVAALPASNLAAQLQEITKQGS</sequence>
<accession>A0AA97H2L2</accession>
<dbReference type="Proteomes" id="UP001300604">
    <property type="component" value="Chromosome"/>
</dbReference>
<name>A0AA97H2L2_9FIRM</name>